<reference evidence="1 2" key="1">
    <citation type="journal article" date="2015" name="Nature">
        <title>rRNA introns, odd ribosomes, and small enigmatic genomes across a large radiation of phyla.</title>
        <authorList>
            <person name="Brown C.T."/>
            <person name="Hug L.A."/>
            <person name="Thomas B.C."/>
            <person name="Sharon I."/>
            <person name="Castelle C.J."/>
            <person name="Singh A."/>
            <person name="Wilkins M.J."/>
            <person name="Williams K.H."/>
            <person name="Banfield J.F."/>
        </authorList>
    </citation>
    <scope>NUCLEOTIDE SEQUENCE [LARGE SCALE GENOMIC DNA]</scope>
</reference>
<comment type="caution">
    <text evidence="1">The sequence shown here is derived from an EMBL/GenBank/DDBJ whole genome shotgun (WGS) entry which is preliminary data.</text>
</comment>
<evidence type="ECO:0000313" key="1">
    <source>
        <dbReference type="EMBL" id="KKT85702.1"/>
    </source>
</evidence>
<dbReference type="EMBL" id="LCJW01000024">
    <property type="protein sequence ID" value="KKT85702.1"/>
    <property type="molecule type" value="Genomic_DNA"/>
</dbReference>
<sequence length="124" mass="14045">MKSLLTLNNLGYARDVSGGPECNCDLGVFIFASEQSLKIRTYFYLKNQSEKQLVIGKLVDGVNDSADLDHGKLTFRFESNGHVELSWENQEGHQTATFNEIALVQLMEVEWVRTLVKNRTASYL</sequence>
<dbReference type="AlphaFoldDB" id="A0A0G1MY56"/>
<dbReference type="Proteomes" id="UP000034797">
    <property type="component" value="Unassembled WGS sequence"/>
</dbReference>
<evidence type="ECO:0000313" key="2">
    <source>
        <dbReference type="Proteomes" id="UP000034797"/>
    </source>
</evidence>
<name>A0A0G1MY56_9BACT</name>
<organism evidence="1 2">
    <name type="scientific">Candidatus Collierbacteria bacterium GW2011_GWA2_44_99</name>
    <dbReference type="NCBI Taxonomy" id="1618380"/>
    <lineage>
        <taxon>Bacteria</taxon>
        <taxon>Candidatus Collieribacteriota</taxon>
    </lineage>
</organism>
<accession>A0A0G1MY56</accession>
<protein>
    <submittedName>
        <fullName evidence="1">Uncharacterized protein</fullName>
    </submittedName>
</protein>
<gene>
    <name evidence="1" type="ORF">UW84_C0024G0025</name>
</gene>
<proteinExistence type="predicted"/>